<dbReference type="PANTHER" id="PTHR31642">
    <property type="entry name" value="TRICHOTHECENE 3-O-ACETYLTRANSFERASE"/>
    <property type="match status" value="1"/>
</dbReference>
<evidence type="ECO:0000313" key="3">
    <source>
        <dbReference type="Proteomes" id="UP001159364"/>
    </source>
</evidence>
<dbReference type="PANTHER" id="PTHR31642:SF158">
    <property type="entry name" value="N-BENZOYLTRANSFERASE PROTEIN, PUTATIVE-RELATED"/>
    <property type="match status" value="1"/>
</dbReference>
<dbReference type="EMBL" id="JAIWQS010000011">
    <property type="protein sequence ID" value="KAJ8750973.1"/>
    <property type="molecule type" value="Genomic_DNA"/>
</dbReference>
<accession>A0AAV8SFM4</accession>
<comment type="caution">
    <text evidence="2">The sequence shown here is derived from an EMBL/GenBank/DDBJ whole genome shotgun (WGS) entry which is preliminary data.</text>
</comment>
<dbReference type="AlphaFoldDB" id="A0AAV8SFM4"/>
<gene>
    <name evidence="2" type="ORF">K2173_016154</name>
</gene>
<dbReference type="Pfam" id="PF02458">
    <property type="entry name" value="Transferase"/>
    <property type="match status" value="1"/>
</dbReference>
<dbReference type="Proteomes" id="UP001159364">
    <property type="component" value="Linkage Group LG11"/>
</dbReference>
<name>A0AAV8SFM4_9ROSI</name>
<dbReference type="InterPro" id="IPR023213">
    <property type="entry name" value="CAT-like_dom_sf"/>
</dbReference>
<dbReference type="Gene3D" id="3.30.559.10">
    <property type="entry name" value="Chloramphenicol acetyltransferase-like domain"/>
    <property type="match status" value="2"/>
</dbReference>
<evidence type="ECO:0000256" key="1">
    <source>
        <dbReference type="ARBA" id="ARBA00009861"/>
    </source>
</evidence>
<sequence length="449" mass="50160">MKIVIKESTLVRPFEQTPSRRLWLSTIDVVNTDRGYIPLLFFYKFDGSHNFFDPLVLKESLSKVLVPFYPVAGRLARDGNSRIEIDCNGQGVLYAEAASDSAMSDIGDFNSGKELVKVTPQINRSLHDLYSSPLLAVQVTRFSCGGVSLGIIWHHNLSDGTGLLNFITSWSELARGLSISSPPPFLDRTLLRARIPPTSSFHHNEFDKPPVMITSSTRNSKQASGSRANSDIVLDITPDHIKTLVSLTGNEGSKIKYTRFEILTAFIWRAVCKARNLPHNQATKMRIPVTARSRLNPPLPPTYFGNTIFVCATTALCGEVLSEPFVQTVDRIHKALKKKDDKYLRSALNFLDMTDDLTTVMHGRQTCSCPNLNIVSWMNLPFHGVNFGWGQAYMRPEGIFEGKGFILASPKNKEGLMLAICLETEHMQAFQKICQDSFQGNHTYSIAKL</sequence>
<organism evidence="2 3">
    <name type="scientific">Erythroxylum novogranatense</name>
    <dbReference type="NCBI Taxonomy" id="1862640"/>
    <lineage>
        <taxon>Eukaryota</taxon>
        <taxon>Viridiplantae</taxon>
        <taxon>Streptophyta</taxon>
        <taxon>Embryophyta</taxon>
        <taxon>Tracheophyta</taxon>
        <taxon>Spermatophyta</taxon>
        <taxon>Magnoliopsida</taxon>
        <taxon>eudicotyledons</taxon>
        <taxon>Gunneridae</taxon>
        <taxon>Pentapetalae</taxon>
        <taxon>rosids</taxon>
        <taxon>fabids</taxon>
        <taxon>Malpighiales</taxon>
        <taxon>Erythroxylaceae</taxon>
        <taxon>Erythroxylum</taxon>
    </lineage>
</organism>
<dbReference type="InterPro" id="IPR050317">
    <property type="entry name" value="Plant_Fungal_Acyltransferase"/>
</dbReference>
<keyword evidence="3" id="KW-1185">Reference proteome</keyword>
<dbReference type="GO" id="GO:0016747">
    <property type="term" value="F:acyltransferase activity, transferring groups other than amino-acyl groups"/>
    <property type="evidence" value="ECO:0007669"/>
    <property type="project" value="TreeGrafter"/>
</dbReference>
<proteinExistence type="inferred from homology"/>
<protein>
    <submittedName>
        <fullName evidence="2">Uncharacterized protein</fullName>
    </submittedName>
</protein>
<reference evidence="2 3" key="1">
    <citation type="submission" date="2021-09" db="EMBL/GenBank/DDBJ databases">
        <title>Genomic insights and catalytic innovation underlie evolution of tropane alkaloids biosynthesis.</title>
        <authorList>
            <person name="Wang Y.-J."/>
            <person name="Tian T."/>
            <person name="Huang J.-P."/>
            <person name="Huang S.-X."/>
        </authorList>
    </citation>
    <scope>NUCLEOTIDE SEQUENCE [LARGE SCALE GENOMIC DNA]</scope>
    <source>
        <strain evidence="2">KIB-2018</strain>
        <tissue evidence="2">Leaf</tissue>
    </source>
</reference>
<comment type="similarity">
    <text evidence="1">Belongs to the plant acyltransferase family.</text>
</comment>
<evidence type="ECO:0000313" key="2">
    <source>
        <dbReference type="EMBL" id="KAJ8750973.1"/>
    </source>
</evidence>